<dbReference type="SUPFAM" id="SSF161098">
    <property type="entry name" value="MetI-like"/>
    <property type="match status" value="1"/>
</dbReference>
<dbReference type="Proteomes" id="UP000298179">
    <property type="component" value="Unassembled WGS sequence"/>
</dbReference>
<dbReference type="GO" id="GO:0043190">
    <property type="term" value="C:ATP-binding cassette (ABC) transporter complex"/>
    <property type="evidence" value="ECO:0007669"/>
    <property type="project" value="InterPro"/>
</dbReference>
<evidence type="ECO:0000256" key="5">
    <source>
        <dbReference type="ARBA" id="ARBA00022692"/>
    </source>
</evidence>
<comment type="subcellular location">
    <subcellularLocation>
        <location evidence="1">Cell inner membrane</location>
        <topology evidence="1">Multi-pass membrane protein</topology>
    </subcellularLocation>
    <subcellularLocation>
        <location evidence="9">Cell membrane</location>
        <topology evidence="9">Multi-pass membrane protein</topology>
    </subcellularLocation>
</comment>
<keyword evidence="4" id="KW-1003">Cell membrane</keyword>
<evidence type="ECO:0000256" key="1">
    <source>
        <dbReference type="ARBA" id="ARBA00004429"/>
    </source>
</evidence>
<evidence type="ECO:0000313" key="12">
    <source>
        <dbReference type="Proteomes" id="UP000298179"/>
    </source>
</evidence>
<dbReference type="Gene3D" id="1.10.3720.10">
    <property type="entry name" value="MetI-like"/>
    <property type="match status" value="1"/>
</dbReference>
<reference evidence="11 12" key="1">
    <citation type="submission" date="2019-03" db="EMBL/GenBank/DDBJ databases">
        <title>Jiella endophytica sp. nov., a novel endophytic bacterium isolated from root of Ficus microcarpa Linn. f.</title>
        <authorList>
            <person name="Tuo L."/>
        </authorList>
    </citation>
    <scope>NUCLEOTIDE SEQUENCE [LARGE SCALE GENOMIC DNA]</scope>
    <source>
        <strain evidence="11 12">CBS5Q-3</strain>
    </source>
</reference>
<feature type="transmembrane region" description="Helical" evidence="9">
    <location>
        <begin position="188"/>
        <end position="210"/>
    </location>
</feature>
<dbReference type="GO" id="GO:0022857">
    <property type="term" value="F:transmembrane transporter activity"/>
    <property type="evidence" value="ECO:0007669"/>
    <property type="project" value="InterPro"/>
</dbReference>
<organism evidence="11 12">
    <name type="scientific">Jiella endophytica</name>
    <dbReference type="NCBI Taxonomy" id="2558362"/>
    <lineage>
        <taxon>Bacteria</taxon>
        <taxon>Pseudomonadati</taxon>
        <taxon>Pseudomonadota</taxon>
        <taxon>Alphaproteobacteria</taxon>
        <taxon>Hyphomicrobiales</taxon>
        <taxon>Aurantimonadaceae</taxon>
        <taxon>Jiella</taxon>
    </lineage>
</organism>
<evidence type="ECO:0000313" key="11">
    <source>
        <dbReference type="EMBL" id="TFF23135.1"/>
    </source>
</evidence>
<dbReference type="InterPro" id="IPR000515">
    <property type="entry name" value="MetI-like"/>
</dbReference>
<name>A0A4Y8RJB1_9HYPH</name>
<sequence>MTFDLSILAQYWPLFVKGTWLTIRICLAATIIGYVIGIVLALLSQIPSRAIKAAIEIYLLTLRAIPFIILLFVVYYGLPFSGIRIPAVITGTIALSLYASAYYAEIVRAAIEALPRGQYESARVIGMSALQAMRHVIFPQIVPTLVPPSTNITLTMIKESAVLSSITVAELTYQSLVVQGNTFAPFEAFAAVTLIYWAITAIVAHAASLLERRFGRARSEHLVGSALAASFLSLEAMPKRSRR</sequence>
<keyword evidence="5 9" id="KW-0812">Transmembrane</keyword>
<keyword evidence="6" id="KW-0029">Amino-acid transport</keyword>
<feature type="transmembrane region" description="Helical" evidence="9">
    <location>
        <begin position="83"/>
        <end position="104"/>
    </location>
</feature>
<keyword evidence="12" id="KW-1185">Reference proteome</keyword>
<feature type="domain" description="ABC transmembrane type-1" evidence="10">
    <location>
        <begin position="19"/>
        <end position="207"/>
    </location>
</feature>
<dbReference type="InterPro" id="IPR043429">
    <property type="entry name" value="ArtM/GltK/GlnP/TcyL/YhdX-like"/>
</dbReference>
<keyword evidence="8 9" id="KW-0472">Membrane</keyword>
<evidence type="ECO:0000256" key="2">
    <source>
        <dbReference type="ARBA" id="ARBA00010072"/>
    </source>
</evidence>
<evidence type="ECO:0000259" key="10">
    <source>
        <dbReference type="PROSITE" id="PS50928"/>
    </source>
</evidence>
<evidence type="ECO:0000256" key="4">
    <source>
        <dbReference type="ARBA" id="ARBA00022475"/>
    </source>
</evidence>
<comment type="similarity">
    <text evidence="2">Belongs to the binding-protein-dependent transport system permease family. HisMQ subfamily.</text>
</comment>
<evidence type="ECO:0000256" key="3">
    <source>
        <dbReference type="ARBA" id="ARBA00022448"/>
    </source>
</evidence>
<evidence type="ECO:0000256" key="7">
    <source>
        <dbReference type="ARBA" id="ARBA00022989"/>
    </source>
</evidence>
<dbReference type="Pfam" id="PF00528">
    <property type="entry name" value="BPD_transp_1"/>
    <property type="match status" value="1"/>
</dbReference>
<proteinExistence type="inferred from homology"/>
<feature type="transmembrane region" description="Helical" evidence="9">
    <location>
        <begin position="55"/>
        <end position="77"/>
    </location>
</feature>
<dbReference type="InterPro" id="IPR035906">
    <property type="entry name" value="MetI-like_sf"/>
</dbReference>
<dbReference type="OrthoDB" id="7341446at2"/>
<dbReference type="CDD" id="cd06261">
    <property type="entry name" value="TM_PBP2"/>
    <property type="match status" value="1"/>
</dbReference>
<dbReference type="NCBIfam" id="TIGR01726">
    <property type="entry name" value="HEQRo_perm_3TM"/>
    <property type="match status" value="1"/>
</dbReference>
<accession>A0A4Y8RJB1</accession>
<feature type="transmembrane region" description="Helical" evidence="9">
    <location>
        <begin position="20"/>
        <end position="43"/>
    </location>
</feature>
<dbReference type="InterPro" id="IPR010065">
    <property type="entry name" value="AA_ABC_transptr_permease_3TM"/>
</dbReference>
<evidence type="ECO:0000256" key="6">
    <source>
        <dbReference type="ARBA" id="ARBA00022970"/>
    </source>
</evidence>
<comment type="caution">
    <text evidence="11">The sequence shown here is derived from an EMBL/GenBank/DDBJ whole genome shotgun (WGS) entry which is preliminary data.</text>
</comment>
<dbReference type="RefSeq" id="WP_134762240.1">
    <property type="nucleotide sequence ID" value="NZ_SOZD01000003.1"/>
</dbReference>
<dbReference type="PANTHER" id="PTHR30614:SF0">
    <property type="entry name" value="L-CYSTINE TRANSPORT SYSTEM PERMEASE PROTEIN TCYL"/>
    <property type="match status" value="1"/>
</dbReference>
<dbReference type="EMBL" id="SOZD01000003">
    <property type="protein sequence ID" value="TFF23135.1"/>
    <property type="molecule type" value="Genomic_DNA"/>
</dbReference>
<evidence type="ECO:0000256" key="9">
    <source>
        <dbReference type="RuleBase" id="RU363032"/>
    </source>
</evidence>
<keyword evidence="3 9" id="KW-0813">Transport</keyword>
<dbReference type="PROSITE" id="PS50928">
    <property type="entry name" value="ABC_TM1"/>
    <property type="match status" value="1"/>
</dbReference>
<protein>
    <submittedName>
        <fullName evidence="11">Amino acid ABC transporter permease</fullName>
    </submittedName>
</protein>
<dbReference type="AlphaFoldDB" id="A0A4Y8RJB1"/>
<gene>
    <name evidence="11" type="ORF">E3C22_11905</name>
</gene>
<evidence type="ECO:0000256" key="8">
    <source>
        <dbReference type="ARBA" id="ARBA00023136"/>
    </source>
</evidence>
<keyword evidence="7 9" id="KW-1133">Transmembrane helix</keyword>
<dbReference type="PANTHER" id="PTHR30614">
    <property type="entry name" value="MEMBRANE COMPONENT OF AMINO ACID ABC TRANSPORTER"/>
    <property type="match status" value="1"/>
</dbReference>
<dbReference type="GO" id="GO:0006865">
    <property type="term" value="P:amino acid transport"/>
    <property type="evidence" value="ECO:0007669"/>
    <property type="project" value="UniProtKB-KW"/>
</dbReference>